<keyword evidence="2 8" id="KW-0378">Hydrolase</keyword>
<dbReference type="PIRSF" id="PIRSF500176">
    <property type="entry name" value="L_ASNase"/>
    <property type="match status" value="1"/>
</dbReference>
<feature type="active site" description="O-isoaspartyl threonine intermediate" evidence="3">
    <location>
        <position position="26"/>
    </location>
</feature>
<dbReference type="Pfam" id="PF17763">
    <property type="entry name" value="Asparaginase_C"/>
    <property type="match status" value="1"/>
</dbReference>
<dbReference type="SMART" id="SM00870">
    <property type="entry name" value="Asparaginase"/>
    <property type="match status" value="1"/>
</dbReference>
<evidence type="ECO:0000259" key="7">
    <source>
        <dbReference type="Pfam" id="PF17763"/>
    </source>
</evidence>
<dbReference type="PRINTS" id="PR00139">
    <property type="entry name" value="ASNGLNASE"/>
</dbReference>
<dbReference type="InterPro" id="IPR027474">
    <property type="entry name" value="L-asparaginase_N"/>
</dbReference>
<dbReference type="InterPro" id="IPR036152">
    <property type="entry name" value="Asp/glu_Ase-like_sf"/>
</dbReference>
<dbReference type="InterPro" id="IPR004550">
    <property type="entry name" value="AsnASE_II"/>
</dbReference>
<dbReference type="SUPFAM" id="SSF53774">
    <property type="entry name" value="Glutaminase/Asparaginase"/>
    <property type="match status" value="1"/>
</dbReference>
<dbReference type="RefSeq" id="WP_260682279.1">
    <property type="nucleotide sequence ID" value="NZ_VJOO01000007.1"/>
</dbReference>
<dbReference type="CDD" id="cd08964">
    <property type="entry name" value="L-asparaginase_II"/>
    <property type="match status" value="1"/>
</dbReference>
<comment type="similarity">
    <text evidence="1">Belongs to the asparaginase 1 family.</text>
</comment>
<dbReference type="PANTHER" id="PTHR11707:SF28">
    <property type="entry name" value="60 KDA LYSOPHOSPHOLIPASE"/>
    <property type="match status" value="1"/>
</dbReference>
<evidence type="ECO:0000256" key="1">
    <source>
        <dbReference type="ARBA" id="ARBA00010518"/>
    </source>
</evidence>
<dbReference type="Proteomes" id="UP000316388">
    <property type="component" value="Unassembled WGS sequence"/>
</dbReference>
<proteinExistence type="inferred from homology"/>
<dbReference type="Pfam" id="PF00710">
    <property type="entry name" value="Asparaginase"/>
    <property type="match status" value="1"/>
</dbReference>
<evidence type="ECO:0000256" key="2">
    <source>
        <dbReference type="ARBA" id="ARBA00022801"/>
    </source>
</evidence>
<name>A0A554XNG1_9BURK</name>
<comment type="caution">
    <text evidence="8">The sequence shown here is derived from an EMBL/GenBank/DDBJ whole genome shotgun (WGS) entry which is preliminary data.</text>
</comment>
<dbReference type="EMBL" id="VJOO01000007">
    <property type="protein sequence ID" value="TSE37359.1"/>
    <property type="molecule type" value="Genomic_DNA"/>
</dbReference>
<accession>A0A554XNG1</accession>
<dbReference type="InterPro" id="IPR040919">
    <property type="entry name" value="Asparaginase_C"/>
</dbReference>
<dbReference type="InterPro" id="IPR027475">
    <property type="entry name" value="Asparaginase/glutaminase_AS2"/>
</dbReference>
<dbReference type="PANTHER" id="PTHR11707">
    <property type="entry name" value="L-ASPARAGINASE"/>
    <property type="match status" value="1"/>
</dbReference>
<dbReference type="Gene3D" id="3.40.50.1170">
    <property type="entry name" value="L-asparaginase, N-terminal domain"/>
    <property type="match status" value="1"/>
</dbReference>
<feature type="domain" description="L-asparaginase N-terminal" evidence="6">
    <location>
        <begin position="18"/>
        <end position="210"/>
    </location>
</feature>
<dbReference type="PROSITE" id="PS51732">
    <property type="entry name" value="ASN_GLN_ASE_3"/>
    <property type="match status" value="1"/>
</dbReference>
<dbReference type="PIRSF" id="PIRSF001220">
    <property type="entry name" value="L-ASNase_gatD"/>
    <property type="match status" value="1"/>
</dbReference>
<evidence type="ECO:0000256" key="5">
    <source>
        <dbReference type="PROSITE-ProRule" id="PRU10100"/>
    </source>
</evidence>
<dbReference type="InterPro" id="IPR037152">
    <property type="entry name" value="L-asparaginase_N_sf"/>
</dbReference>
<evidence type="ECO:0000256" key="4">
    <source>
        <dbReference type="PIRSR" id="PIRSR001220-2"/>
    </source>
</evidence>
<feature type="active site" evidence="5">
    <location>
        <position position="105"/>
    </location>
</feature>
<evidence type="ECO:0000313" key="9">
    <source>
        <dbReference type="Proteomes" id="UP000316388"/>
    </source>
</evidence>
<evidence type="ECO:0000256" key="3">
    <source>
        <dbReference type="PIRSR" id="PIRSR001220-1"/>
    </source>
</evidence>
<organism evidence="8 9">
    <name type="scientific">Tepidimonas fonticaldi</name>
    <dbReference type="NCBI Taxonomy" id="1101373"/>
    <lineage>
        <taxon>Bacteria</taxon>
        <taxon>Pseudomonadati</taxon>
        <taxon>Pseudomonadota</taxon>
        <taxon>Betaproteobacteria</taxon>
        <taxon>Burkholderiales</taxon>
        <taxon>Tepidimonas</taxon>
    </lineage>
</organism>
<evidence type="ECO:0000313" key="8">
    <source>
        <dbReference type="EMBL" id="TSE37359.1"/>
    </source>
</evidence>
<dbReference type="InterPro" id="IPR006034">
    <property type="entry name" value="Asparaginase/glutaminase-like"/>
</dbReference>
<dbReference type="AlphaFoldDB" id="A0A554XNG1"/>
<dbReference type="EC" id="3.5.1.1" evidence="8"/>
<reference evidence="8 9" key="1">
    <citation type="submission" date="2019-07" db="EMBL/GenBank/DDBJ databases">
        <title>Tepidimonas fonticaldi AT-A2 draft genome.</title>
        <authorList>
            <person name="Da Costa M.S."/>
            <person name="Froufe H.J.C."/>
            <person name="Egas C."/>
            <person name="Albuquerque L."/>
        </authorList>
    </citation>
    <scope>NUCLEOTIDE SEQUENCE [LARGE SCALE GENOMIC DNA]</scope>
    <source>
        <strain evidence="8 9">AT-A2</strain>
    </source>
</reference>
<dbReference type="FunFam" id="3.40.50.1170:FF:000001">
    <property type="entry name" value="L-asparaginase 2"/>
    <property type="match status" value="1"/>
</dbReference>
<evidence type="ECO:0000259" key="6">
    <source>
        <dbReference type="Pfam" id="PF00710"/>
    </source>
</evidence>
<sequence>MTMVAMTEGRAAQPPRVLVVLGMGGTIAGRAANAQDVVGYQAGVVPVADLLAGLVPPEGMRLEAEQVANVDSKDMTPALWQALLAAAWRHLQRPEVAALVITHGTDTLEETAWLLHAVLQPRRPVVLVGAMRPASAAAPDGPQNLADALTLAGDAVAQTAGGVWVTLAGRVFDARAVRKVHPARADAFGAGDGGPAAWVEAGRVRWLAQPAAVSPHPDQAARVQAVLTAQRWPRVEWISSHGGADGALVRALLRQRHAAVAGEDADAPLAGLVVAGTGNGSLHTELVAALADAEDQGVTVWVTTRCPEGEVIPGDGGRARRPFAVTDLPPAKARLALSLHLLWQQAALS</sequence>
<feature type="binding site" evidence="4">
    <location>
        <position position="72"/>
    </location>
    <ligand>
        <name>substrate</name>
    </ligand>
</feature>
<dbReference type="PROSITE" id="PS00917">
    <property type="entry name" value="ASN_GLN_ASE_2"/>
    <property type="match status" value="1"/>
</dbReference>
<dbReference type="GO" id="GO:0006528">
    <property type="term" value="P:asparagine metabolic process"/>
    <property type="evidence" value="ECO:0007669"/>
    <property type="project" value="InterPro"/>
</dbReference>
<protein>
    <submittedName>
        <fullName evidence="8">Putative L-asparaginase</fullName>
        <ecNumber evidence="8">3.5.1.1</ecNumber>
    </submittedName>
</protein>
<dbReference type="GO" id="GO:0004067">
    <property type="term" value="F:asparaginase activity"/>
    <property type="evidence" value="ECO:0007669"/>
    <property type="project" value="UniProtKB-UniRule"/>
</dbReference>
<feature type="binding site" evidence="4">
    <location>
        <begin position="105"/>
        <end position="106"/>
    </location>
    <ligand>
        <name>substrate</name>
    </ligand>
</feature>
<gene>
    <name evidence="8" type="primary">ansA</name>
    <name evidence="8" type="ORF">Tfont_01057</name>
</gene>
<feature type="domain" description="Asparaginase/glutaminase C-terminal" evidence="7">
    <location>
        <begin position="234"/>
        <end position="341"/>
    </location>
</feature>
<dbReference type="Gene3D" id="3.40.50.40">
    <property type="match status" value="1"/>
</dbReference>
<dbReference type="InterPro" id="IPR027473">
    <property type="entry name" value="L-asparaginase_C"/>
</dbReference>